<dbReference type="EMBL" id="OC318328">
    <property type="protein sequence ID" value="CAD7401510.1"/>
    <property type="molecule type" value="Genomic_DNA"/>
</dbReference>
<accession>A0A7R9CS43</accession>
<dbReference type="AlphaFoldDB" id="A0A7R9CS43"/>
<protein>
    <submittedName>
        <fullName evidence="2">Uncharacterized protein</fullName>
    </submittedName>
</protein>
<organism evidence="2">
    <name type="scientific">Timema cristinae</name>
    <name type="common">Walking stick</name>
    <dbReference type="NCBI Taxonomy" id="61476"/>
    <lineage>
        <taxon>Eukaryota</taxon>
        <taxon>Metazoa</taxon>
        <taxon>Ecdysozoa</taxon>
        <taxon>Arthropoda</taxon>
        <taxon>Hexapoda</taxon>
        <taxon>Insecta</taxon>
        <taxon>Pterygota</taxon>
        <taxon>Neoptera</taxon>
        <taxon>Polyneoptera</taxon>
        <taxon>Phasmatodea</taxon>
        <taxon>Timematodea</taxon>
        <taxon>Timematoidea</taxon>
        <taxon>Timematidae</taxon>
        <taxon>Timema</taxon>
    </lineage>
</organism>
<gene>
    <name evidence="2" type="ORF">TCEB3V08_LOCUS6037</name>
</gene>
<feature type="compositionally biased region" description="Gly residues" evidence="1">
    <location>
        <begin position="68"/>
        <end position="77"/>
    </location>
</feature>
<evidence type="ECO:0000256" key="1">
    <source>
        <dbReference type="SAM" id="MobiDB-lite"/>
    </source>
</evidence>
<sequence length="83" mass="9072">MGACAVPPAQGAVKHIKTRGHCRSDARPVHPLDKRRQLMDNFGGGQQDWRADRGGQSHNRHTSYNRQGAGGYGGTGGDYTKRR</sequence>
<feature type="region of interest" description="Disordered" evidence="1">
    <location>
        <begin position="34"/>
        <end position="83"/>
    </location>
</feature>
<reference evidence="2" key="1">
    <citation type="submission" date="2020-11" db="EMBL/GenBank/DDBJ databases">
        <authorList>
            <person name="Tran Van P."/>
        </authorList>
    </citation>
    <scope>NUCLEOTIDE SEQUENCE</scope>
</reference>
<evidence type="ECO:0000313" key="2">
    <source>
        <dbReference type="EMBL" id="CAD7401510.1"/>
    </source>
</evidence>
<name>A0A7R9CS43_TIMCR</name>
<proteinExistence type="predicted"/>